<name>A0A0A8ZAX2_ARUDO</name>
<feature type="compositionally biased region" description="Basic and acidic residues" evidence="1">
    <location>
        <begin position="1"/>
        <end position="14"/>
    </location>
</feature>
<organism evidence="2">
    <name type="scientific">Arundo donax</name>
    <name type="common">Giant reed</name>
    <name type="synonym">Donax arundinaceus</name>
    <dbReference type="NCBI Taxonomy" id="35708"/>
    <lineage>
        <taxon>Eukaryota</taxon>
        <taxon>Viridiplantae</taxon>
        <taxon>Streptophyta</taxon>
        <taxon>Embryophyta</taxon>
        <taxon>Tracheophyta</taxon>
        <taxon>Spermatophyta</taxon>
        <taxon>Magnoliopsida</taxon>
        <taxon>Liliopsida</taxon>
        <taxon>Poales</taxon>
        <taxon>Poaceae</taxon>
        <taxon>PACMAD clade</taxon>
        <taxon>Arundinoideae</taxon>
        <taxon>Arundineae</taxon>
        <taxon>Arundo</taxon>
    </lineage>
</organism>
<feature type="region of interest" description="Disordered" evidence="1">
    <location>
        <begin position="1"/>
        <end position="91"/>
    </location>
</feature>
<protein>
    <submittedName>
        <fullName evidence="2">Uncharacterized protein</fullName>
    </submittedName>
</protein>
<reference evidence="2" key="1">
    <citation type="submission" date="2014-09" db="EMBL/GenBank/DDBJ databases">
        <authorList>
            <person name="Magalhaes I.L.F."/>
            <person name="Oliveira U."/>
            <person name="Santos F.R."/>
            <person name="Vidigal T.H.D.A."/>
            <person name="Brescovit A.D."/>
            <person name="Santos A.J."/>
        </authorList>
    </citation>
    <scope>NUCLEOTIDE SEQUENCE</scope>
    <source>
        <tissue evidence="2">Shoot tissue taken approximately 20 cm above the soil surface</tissue>
    </source>
</reference>
<proteinExistence type="predicted"/>
<dbReference type="EMBL" id="GBRH01265893">
    <property type="protein sequence ID" value="JAD32002.1"/>
    <property type="molecule type" value="Transcribed_RNA"/>
</dbReference>
<evidence type="ECO:0000256" key="1">
    <source>
        <dbReference type="SAM" id="MobiDB-lite"/>
    </source>
</evidence>
<feature type="compositionally biased region" description="Low complexity" evidence="1">
    <location>
        <begin position="74"/>
        <end position="91"/>
    </location>
</feature>
<feature type="compositionally biased region" description="Basic and acidic residues" evidence="1">
    <location>
        <begin position="59"/>
        <end position="73"/>
    </location>
</feature>
<reference evidence="2" key="2">
    <citation type="journal article" date="2015" name="Data Brief">
        <title>Shoot transcriptome of the giant reed, Arundo donax.</title>
        <authorList>
            <person name="Barrero R.A."/>
            <person name="Guerrero F.D."/>
            <person name="Moolhuijzen P."/>
            <person name="Goolsby J.A."/>
            <person name="Tidwell J."/>
            <person name="Bellgard S.E."/>
            <person name="Bellgard M.I."/>
        </authorList>
    </citation>
    <scope>NUCLEOTIDE SEQUENCE</scope>
    <source>
        <tissue evidence="2">Shoot tissue taken approximately 20 cm above the soil surface</tissue>
    </source>
</reference>
<feature type="compositionally biased region" description="Basic and acidic residues" evidence="1">
    <location>
        <begin position="37"/>
        <end position="46"/>
    </location>
</feature>
<dbReference type="AlphaFoldDB" id="A0A0A8ZAX2"/>
<evidence type="ECO:0000313" key="2">
    <source>
        <dbReference type="EMBL" id="JAD32002.1"/>
    </source>
</evidence>
<accession>A0A0A8ZAX2</accession>
<sequence>MAAGSKEERAEAGRPKGGGAVGSGRRARVRASGLATRRPEDGEIRKGGAQGGARRTRWKGPDLRGKHDREESRVTFTTTVTTTPRSSTTASTWRLPLQCRFSLRRHSPPASLRPVPLDPSWSACRRRPDALMPPCSVPSLQFWGISACSR</sequence>